<evidence type="ECO:0000256" key="1">
    <source>
        <dbReference type="SAM" id="MobiDB-lite"/>
    </source>
</evidence>
<organism evidence="3 4">
    <name type="scientific">Parvularcula dongshanensis</name>
    <dbReference type="NCBI Taxonomy" id="1173995"/>
    <lineage>
        <taxon>Bacteria</taxon>
        <taxon>Pseudomonadati</taxon>
        <taxon>Pseudomonadota</taxon>
        <taxon>Alphaproteobacteria</taxon>
        <taxon>Parvularculales</taxon>
        <taxon>Parvularculaceae</taxon>
        <taxon>Parvularcula</taxon>
    </lineage>
</organism>
<dbReference type="InterPro" id="IPR019060">
    <property type="entry name" value="DUF2382"/>
</dbReference>
<dbReference type="Pfam" id="PF09557">
    <property type="entry name" value="DUF2382"/>
    <property type="match status" value="1"/>
</dbReference>
<sequence length="166" mass="18576">MDDRDETDAEKGRSAANGDPAETRLTLAEERIRVAKRTVDRGGVRVSTVTEHEDETVETPLRRQWAKLDRMPVERFVEAAPEPRVEGDTVVISVVEERAVVTKQLVVIEEVRVRLDELTETDSRTVRVAKQHLRIDEIPARDESVTSTSRPAAGDAPARPLTATRD</sequence>
<evidence type="ECO:0000313" key="4">
    <source>
        <dbReference type="Proteomes" id="UP000563524"/>
    </source>
</evidence>
<gene>
    <name evidence="3" type="ORF">GGQ59_001274</name>
</gene>
<feature type="domain" description="DUF2382" evidence="2">
    <location>
        <begin position="25"/>
        <end position="135"/>
    </location>
</feature>
<comment type="caution">
    <text evidence="3">The sequence shown here is derived from an EMBL/GenBank/DDBJ whole genome shotgun (WGS) entry which is preliminary data.</text>
</comment>
<feature type="compositionally biased region" description="Basic and acidic residues" evidence="1">
    <location>
        <begin position="1"/>
        <end position="13"/>
    </location>
</feature>
<dbReference type="PANTHER" id="PTHR38463:SF1">
    <property type="entry name" value="STRESS RESPONSE PROTEIN YSNF"/>
    <property type="match status" value="1"/>
</dbReference>
<evidence type="ECO:0000313" key="3">
    <source>
        <dbReference type="EMBL" id="MBB4658760.1"/>
    </source>
</evidence>
<feature type="region of interest" description="Disordered" evidence="1">
    <location>
        <begin position="1"/>
        <end position="29"/>
    </location>
</feature>
<dbReference type="AlphaFoldDB" id="A0A840I3Z3"/>
<dbReference type="RefSeq" id="WP_183816939.1">
    <property type="nucleotide sequence ID" value="NZ_JACHOB010000002.1"/>
</dbReference>
<proteinExistence type="predicted"/>
<dbReference type="PANTHER" id="PTHR38463">
    <property type="entry name" value="STRESS RESPONSE PROTEIN YSNF"/>
    <property type="match status" value="1"/>
</dbReference>
<evidence type="ECO:0000259" key="2">
    <source>
        <dbReference type="Pfam" id="PF09557"/>
    </source>
</evidence>
<dbReference type="EMBL" id="JACHOB010000002">
    <property type="protein sequence ID" value="MBB4658760.1"/>
    <property type="molecule type" value="Genomic_DNA"/>
</dbReference>
<dbReference type="InterPro" id="IPR052967">
    <property type="entry name" value="Stress_Response_Assoc"/>
</dbReference>
<reference evidence="3 4" key="1">
    <citation type="submission" date="2020-08" db="EMBL/GenBank/DDBJ databases">
        <title>Genomic Encyclopedia of Type Strains, Phase IV (KMG-IV): sequencing the most valuable type-strain genomes for metagenomic binning, comparative biology and taxonomic classification.</title>
        <authorList>
            <person name="Goeker M."/>
        </authorList>
    </citation>
    <scope>NUCLEOTIDE SEQUENCE [LARGE SCALE GENOMIC DNA]</scope>
    <source>
        <strain evidence="3 4">DSM 102850</strain>
    </source>
</reference>
<feature type="region of interest" description="Disordered" evidence="1">
    <location>
        <begin position="138"/>
        <end position="166"/>
    </location>
</feature>
<keyword evidence="4" id="KW-1185">Reference proteome</keyword>
<protein>
    <submittedName>
        <fullName evidence="3">Uncharacterized protein (TIGR02271 family)</fullName>
    </submittedName>
</protein>
<name>A0A840I3Z3_9PROT</name>
<dbReference type="Proteomes" id="UP000563524">
    <property type="component" value="Unassembled WGS sequence"/>
</dbReference>
<accession>A0A840I3Z3</accession>